<dbReference type="PROSITE" id="PS00280">
    <property type="entry name" value="BPTI_KUNITZ_1"/>
    <property type="match status" value="3"/>
</dbReference>
<dbReference type="FunFam" id="4.10.410.10:FF:000004">
    <property type="entry name" value="Tissue factor pathway inhibitor"/>
    <property type="match status" value="2"/>
</dbReference>
<keyword evidence="2" id="KW-0722">Serine protease inhibitor</keyword>
<feature type="domain" description="BPTI/Kunitz inhibitor" evidence="7">
    <location>
        <begin position="152"/>
        <end position="202"/>
    </location>
</feature>
<keyword evidence="5" id="KW-0472">Membrane</keyword>
<dbReference type="SUPFAM" id="SSF57362">
    <property type="entry name" value="BPTI-like"/>
    <property type="match status" value="3"/>
</dbReference>
<evidence type="ECO:0000259" key="7">
    <source>
        <dbReference type="PROSITE" id="PS50279"/>
    </source>
</evidence>
<evidence type="ECO:0000256" key="1">
    <source>
        <dbReference type="ARBA" id="ARBA00022690"/>
    </source>
</evidence>
<sequence length="435" mass="47608">MVRLFVYSKKQKMLRFCGVLLWFLVAPGLAQDCEWDQSTDPDQGLDPISLENGAHVLVSEPGDAISCRAACCQDQNCDLAQVLLGQDGERRCVLVSCAGAQCVLRRDAQSLLFRKQRGEAQEKAPSPGDALRVQPLLGLWEPRGNDTNSTRCLQPVRTGSCRAAFPRFFYNASSGSCSSFIYGGCDGNDNNFESQSECEDACSRVPVSGRALQEDQASAAHQSGVKAPRMAPVPLRSADPQRIESCGSKPEVGPCRAAMQRWYYNEETGSCQMFLYGGCKGNENNFLSEETCKAACTDHCNLKPDPGPCRAAFPKFYYDRDSFSCKSFIYGGCRGNANQFDTPEACMASCSGDGVFHGHSKAHSRWTAAFFLFATLAAISALLLVTVIIITLRRHRLVRSSSFISDKEELLPDLDEMSSVESLSVPESPKPEQKA</sequence>
<feature type="chain" id="PRO_5018274881" description="BPTI/Kunitz inhibitor domain-containing protein" evidence="6">
    <location>
        <begin position="31"/>
        <end position="435"/>
    </location>
</feature>
<evidence type="ECO:0000313" key="8">
    <source>
        <dbReference type="Ensembl" id="ENSORLP00015023823.1"/>
    </source>
</evidence>
<dbReference type="PRINTS" id="PR00759">
    <property type="entry name" value="BASICPTASE"/>
</dbReference>
<evidence type="ECO:0000256" key="5">
    <source>
        <dbReference type="SAM" id="Phobius"/>
    </source>
</evidence>
<dbReference type="CDD" id="cd00109">
    <property type="entry name" value="Kunitz-type"/>
    <property type="match status" value="1"/>
</dbReference>
<dbReference type="Pfam" id="PF00014">
    <property type="entry name" value="Kunitz_BPTI"/>
    <property type="match status" value="3"/>
</dbReference>
<name>A0A3P9IVC2_ORYLA</name>
<feature type="transmembrane region" description="Helical" evidence="5">
    <location>
        <begin position="366"/>
        <end position="392"/>
    </location>
</feature>
<organism evidence="8 9">
    <name type="scientific">Oryzias latipes</name>
    <name type="common">Japanese rice fish</name>
    <name type="synonym">Japanese killifish</name>
    <dbReference type="NCBI Taxonomy" id="8090"/>
    <lineage>
        <taxon>Eukaryota</taxon>
        <taxon>Metazoa</taxon>
        <taxon>Chordata</taxon>
        <taxon>Craniata</taxon>
        <taxon>Vertebrata</taxon>
        <taxon>Euteleostomi</taxon>
        <taxon>Actinopterygii</taxon>
        <taxon>Neopterygii</taxon>
        <taxon>Teleostei</taxon>
        <taxon>Neoteleostei</taxon>
        <taxon>Acanthomorphata</taxon>
        <taxon>Ovalentaria</taxon>
        <taxon>Atherinomorphae</taxon>
        <taxon>Beloniformes</taxon>
        <taxon>Adrianichthyidae</taxon>
        <taxon>Oryziinae</taxon>
        <taxon>Oryzias</taxon>
    </lineage>
</organism>
<dbReference type="Ensembl" id="ENSORLT00015009560.1">
    <property type="protein sequence ID" value="ENSORLP00015023823.1"/>
    <property type="gene ID" value="ENSORLG00015004014.1"/>
</dbReference>
<dbReference type="InterPro" id="IPR002223">
    <property type="entry name" value="Kunitz_BPTI"/>
</dbReference>
<dbReference type="PANTHER" id="PTHR47247">
    <property type="entry name" value="KUNITZ-TYPE PROTEASE INHIBITOR 2"/>
    <property type="match status" value="1"/>
</dbReference>
<reference evidence="8" key="4">
    <citation type="submission" date="2025-09" db="UniProtKB">
        <authorList>
            <consortium name="Ensembl"/>
        </authorList>
    </citation>
    <scope>IDENTIFICATION</scope>
    <source>
        <strain evidence="8">HSOK</strain>
    </source>
</reference>
<reference key="1">
    <citation type="journal article" date="2007" name="Nature">
        <title>The medaka draft genome and insights into vertebrate genome evolution.</title>
        <authorList>
            <person name="Kasahara M."/>
            <person name="Naruse K."/>
            <person name="Sasaki S."/>
            <person name="Nakatani Y."/>
            <person name="Qu W."/>
            <person name="Ahsan B."/>
            <person name="Yamada T."/>
            <person name="Nagayasu Y."/>
            <person name="Doi K."/>
            <person name="Kasai Y."/>
            <person name="Jindo T."/>
            <person name="Kobayashi D."/>
            <person name="Shimada A."/>
            <person name="Toyoda A."/>
            <person name="Kuroki Y."/>
            <person name="Fujiyama A."/>
            <person name="Sasaki T."/>
            <person name="Shimizu A."/>
            <person name="Asakawa S."/>
            <person name="Shimizu N."/>
            <person name="Hashimoto S."/>
            <person name="Yang J."/>
            <person name="Lee Y."/>
            <person name="Matsushima K."/>
            <person name="Sugano S."/>
            <person name="Sakaizumi M."/>
            <person name="Narita T."/>
            <person name="Ohishi K."/>
            <person name="Haga S."/>
            <person name="Ohta F."/>
            <person name="Nomoto H."/>
            <person name="Nogata K."/>
            <person name="Morishita T."/>
            <person name="Endo T."/>
            <person name="Shin-I T."/>
            <person name="Takeda H."/>
            <person name="Morishita S."/>
            <person name="Kohara Y."/>
        </authorList>
    </citation>
    <scope>NUCLEOTIDE SEQUENCE [LARGE SCALE GENOMIC DNA]</scope>
    <source>
        <strain>Hd-rR</strain>
    </source>
</reference>
<dbReference type="Proteomes" id="UP000265200">
    <property type="component" value="Chromosome 20"/>
</dbReference>
<evidence type="ECO:0000256" key="6">
    <source>
        <dbReference type="SAM" id="SignalP"/>
    </source>
</evidence>
<dbReference type="PROSITE" id="PS50279">
    <property type="entry name" value="BPTI_KUNITZ_2"/>
    <property type="match status" value="3"/>
</dbReference>
<dbReference type="InterPro" id="IPR020901">
    <property type="entry name" value="Prtase_inh_Kunz-CS"/>
</dbReference>
<feature type="domain" description="BPTI/Kunitz inhibitor" evidence="7">
    <location>
        <begin position="300"/>
        <end position="350"/>
    </location>
</feature>
<dbReference type="AlphaFoldDB" id="A0A3P9IVC2"/>
<proteinExistence type="predicted"/>
<evidence type="ECO:0000256" key="2">
    <source>
        <dbReference type="ARBA" id="ARBA00022900"/>
    </source>
</evidence>
<feature type="domain" description="BPTI/Kunitz inhibitor" evidence="7">
    <location>
        <begin position="246"/>
        <end position="296"/>
    </location>
</feature>
<dbReference type="PANTHER" id="PTHR47247:SF1">
    <property type="entry name" value="KUNITZ-TYPE PROTEASE INHIBITOR 2"/>
    <property type="match status" value="1"/>
</dbReference>
<evidence type="ECO:0000256" key="3">
    <source>
        <dbReference type="ARBA" id="ARBA00023157"/>
    </source>
</evidence>
<dbReference type="GO" id="GO:0004867">
    <property type="term" value="F:serine-type endopeptidase inhibitor activity"/>
    <property type="evidence" value="ECO:0007669"/>
    <property type="project" value="UniProtKB-KW"/>
</dbReference>
<keyword evidence="1" id="KW-0646">Protease inhibitor</keyword>
<reference evidence="8" key="3">
    <citation type="submission" date="2025-08" db="UniProtKB">
        <authorList>
            <consortium name="Ensembl"/>
        </authorList>
    </citation>
    <scope>IDENTIFICATION</scope>
    <source>
        <strain evidence="8">HSOK</strain>
    </source>
</reference>
<keyword evidence="6" id="KW-0732">Signal</keyword>
<accession>A0A3P9IVC2</accession>
<keyword evidence="3" id="KW-1015">Disulfide bond</keyword>
<dbReference type="Gene3D" id="4.10.410.10">
    <property type="entry name" value="Pancreatic trypsin inhibitor Kunitz domain"/>
    <property type="match status" value="3"/>
</dbReference>
<keyword evidence="5" id="KW-1133">Transmembrane helix</keyword>
<keyword evidence="5" id="KW-0812">Transmembrane</keyword>
<feature type="region of interest" description="Disordered" evidence="4">
    <location>
        <begin position="415"/>
        <end position="435"/>
    </location>
</feature>
<dbReference type="FunFam" id="4.10.410.10:FF:000020">
    <property type="entry name" value="Collagen, type VI, alpha 3"/>
    <property type="match status" value="1"/>
</dbReference>
<evidence type="ECO:0000256" key="4">
    <source>
        <dbReference type="SAM" id="MobiDB-lite"/>
    </source>
</evidence>
<dbReference type="SMART" id="SM00131">
    <property type="entry name" value="KU"/>
    <property type="match status" value="3"/>
</dbReference>
<dbReference type="InterPro" id="IPR036880">
    <property type="entry name" value="Kunitz_BPTI_sf"/>
</dbReference>
<evidence type="ECO:0000313" key="9">
    <source>
        <dbReference type="Proteomes" id="UP000265200"/>
    </source>
</evidence>
<reference evidence="8 9" key="2">
    <citation type="submission" date="2017-04" db="EMBL/GenBank/DDBJ databases">
        <title>CpG methylation of centromeres and impact of large insertions on vertebrate speciation.</title>
        <authorList>
            <person name="Ichikawa K."/>
            <person name="Yoshimura J."/>
            <person name="Morishita S."/>
        </authorList>
    </citation>
    <scope>NUCLEOTIDE SEQUENCE</scope>
    <source>
        <strain evidence="8 9">HSOK</strain>
    </source>
</reference>
<feature type="signal peptide" evidence="6">
    <location>
        <begin position="1"/>
        <end position="30"/>
    </location>
</feature>
<protein>
    <recommendedName>
        <fullName evidence="7">BPTI/Kunitz inhibitor domain-containing protein</fullName>
    </recommendedName>
</protein>